<reference evidence="5" key="1">
    <citation type="submission" date="2015-01" db="EMBL/GenBank/DDBJ databases">
        <authorList>
            <consortium name="The Broad Institute Genomics Platform"/>
            <person name="Cuomo C."/>
            <person name="Litvintseva A."/>
            <person name="Chen Y."/>
            <person name="Heitman J."/>
            <person name="Sun S."/>
            <person name="Springer D."/>
            <person name="Dromer F."/>
            <person name="Young S."/>
            <person name="Zeng Q."/>
            <person name="Gargeya S."/>
            <person name="Abouelleil A."/>
            <person name="Alvarado L."/>
            <person name="Chapman S.B."/>
            <person name="Gainer-Dewar J."/>
            <person name="Goldberg J."/>
            <person name="Griggs A."/>
            <person name="Gujja S."/>
            <person name="Hansen M."/>
            <person name="Howarth C."/>
            <person name="Imamovic A."/>
            <person name="Larimer J."/>
            <person name="Murphy C."/>
            <person name="Naylor J."/>
            <person name="Pearson M."/>
            <person name="Priest M."/>
            <person name="Roberts A."/>
            <person name="Saif S."/>
            <person name="Shea T."/>
            <person name="Sykes S."/>
            <person name="Wortman J."/>
            <person name="Nusbaum C."/>
            <person name="Birren B."/>
        </authorList>
    </citation>
    <scope>NUCLEOTIDE SEQUENCE</scope>
    <source>
        <strain evidence="5">IND107</strain>
    </source>
</reference>
<evidence type="ECO:0000313" key="6">
    <source>
        <dbReference type="Proteomes" id="UP000054399"/>
    </source>
</evidence>
<evidence type="ECO:0000256" key="1">
    <source>
        <dbReference type="SAM" id="MobiDB-lite"/>
    </source>
</evidence>
<comment type="caution">
    <text evidence="5">The sequence shown here is derived from an EMBL/GenBank/DDBJ whole genome shotgun (WGS) entry which is preliminary data.</text>
</comment>
<dbReference type="InterPro" id="IPR000757">
    <property type="entry name" value="Beta-glucanase-like"/>
</dbReference>
<proteinExistence type="predicted"/>
<feature type="signal peptide" evidence="3">
    <location>
        <begin position="1"/>
        <end position="20"/>
    </location>
</feature>
<organism evidence="5 6">
    <name type="scientific">Cryptococcus tetragattii IND107</name>
    <dbReference type="NCBI Taxonomy" id="1296105"/>
    <lineage>
        <taxon>Eukaryota</taxon>
        <taxon>Fungi</taxon>
        <taxon>Dikarya</taxon>
        <taxon>Basidiomycota</taxon>
        <taxon>Agaricomycotina</taxon>
        <taxon>Tremellomycetes</taxon>
        <taxon>Tremellales</taxon>
        <taxon>Cryptococcaceae</taxon>
        <taxon>Cryptococcus</taxon>
        <taxon>Cryptococcus gattii species complex</taxon>
    </lineage>
</organism>
<feature type="transmembrane region" description="Helical" evidence="2">
    <location>
        <begin position="321"/>
        <end position="341"/>
    </location>
</feature>
<dbReference type="PROSITE" id="PS51762">
    <property type="entry name" value="GH16_2"/>
    <property type="match status" value="1"/>
</dbReference>
<dbReference type="Pfam" id="PF26113">
    <property type="entry name" value="GH16_XgeA"/>
    <property type="match status" value="2"/>
</dbReference>
<dbReference type="InterPro" id="IPR013320">
    <property type="entry name" value="ConA-like_dom_sf"/>
</dbReference>
<dbReference type="RefSeq" id="XP_066614921.1">
    <property type="nucleotide sequence ID" value="XM_066757452.1"/>
</dbReference>
<keyword evidence="2" id="KW-0472">Membrane</keyword>
<feature type="chain" id="PRO_5045594981" description="GH16 domain-containing protein" evidence="3">
    <location>
        <begin position="21"/>
        <end position="454"/>
    </location>
</feature>
<gene>
    <name evidence="5" type="ORF">I308_102950</name>
</gene>
<evidence type="ECO:0000313" key="5">
    <source>
        <dbReference type="EMBL" id="KAL0250734.1"/>
    </source>
</evidence>
<keyword evidence="2" id="KW-0812">Transmembrane</keyword>
<keyword evidence="2" id="KW-1133">Transmembrane helix</keyword>
<dbReference type="SUPFAM" id="SSF49899">
    <property type="entry name" value="Concanavalin A-like lectins/glucanases"/>
    <property type="match status" value="1"/>
</dbReference>
<evidence type="ECO:0000256" key="2">
    <source>
        <dbReference type="SAM" id="Phobius"/>
    </source>
</evidence>
<feature type="domain" description="GH16" evidence="4">
    <location>
        <begin position="19"/>
        <end position="277"/>
    </location>
</feature>
<dbReference type="PANTHER" id="PTHR10963:SF24">
    <property type="entry name" value="GLYCOSIDASE C21B10.07-RELATED"/>
    <property type="match status" value="1"/>
</dbReference>
<feature type="compositionally biased region" description="Polar residues" evidence="1">
    <location>
        <begin position="404"/>
        <end position="440"/>
    </location>
</feature>
<evidence type="ECO:0000259" key="4">
    <source>
        <dbReference type="PROSITE" id="PS51762"/>
    </source>
</evidence>
<dbReference type="Gene3D" id="2.60.120.200">
    <property type="match status" value="2"/>
</dbReference>
<keyword evidence="3" id="KW-0732">Signal</keyword>
<name>A0ABR3BUY0_9TREE</name>
<dbReference type="PANTHER" id="PTHR10963">
    <property type="entry name" value="GLYCOSYL HYDROLASE-RELATED"/>
    <property type="match status" value="1"/>
</dbReference>
<dbReference type="GeneID" id="91989806"/>
<dbReference type="InterPro" id="IPR050546">
    <property type="entry name" value="Glycosyl_Hydrlase_16"/>
</dbReference>
<evidence type="ECO:0000256" key="3">
    <source>
        <dbReference type="SAM" id="SignalP"/>
    </source>
</evidence>
<reference evidence="5" key="2">
    <citation type="submission" date="2024-01" db="EMBL/GenBank/DDBJ databases">
        <title>Comparative genomics of Cryptococcus and Kwoniella reveals pathogenesis evolution and contrasting modes of karyotype evolution via chromosome fusion or intercentromeric recombination.</title>
        <authorList>
            <person name="Coelho M.A."/>
            <person name="David-Palma M."/>
            <person name="Shea T."/>
            <person name="Bowers K."/>
            <person name="Mcginley-Smith S."/>
            <person name="Mohammad A.W."/>
            <person name="Gnirke A."/>
            <person name="Yurkov A.M."/>
            <person name="Nowrousian M."/>
            <person name="Sun S."/>
            <person name="Cuomo C.A."/>
            <person name="Heitman J."/>
        </authorList>
    </citation>
    <scope>NUCLEOTIDE SEQUENCE</scope>
    <source>
        <strain evidence="5">IND107</strain>
    </source>
</reference>
<sequence>MPSPFTLAALLLLTASPIYGQITASSPLKLAKSYVGEDFYDHFNYFTDDDPTGGTVNYVSKSEGQSSGLVDIHSDNVFIMRADSDTVAIGRGRDSIRIESKDQFADGVYVLDLNHMPVGCGTWPAFWTVVKSGWPVGGEIDILEGANGLPTRYSSTWNATTGLASNANGATVNTVALHTSDTCSISGGSFMNGQVDETACNLKNSGSIAVYYWPRSSTTVPDDVKNAGTTTTDLSGWGTPNANFSIPTCTSDFGNHVIVFDITFCSDYAGATYTSMGCPGTCSNFVKAHPAAFAEAYWSINSLRVYTATGKTVTTTLSGGAIAGIVIGCVAALVVIAFEWWRYTIWKRKRNLKKGSSLDEYGGDINLKGAHADTFKKLASRKPRIGPTKFAPGKTARSFLEGETPTQVYGRTPRYNHSPSSSDIKLTDASSYYSNHTRSLTPEVRPAGSSSWVG</sequence>
<dbReference type="EMBL" id="ATAM02000004">
    <property type="protein sequence ID" value="KAL0250734.1"/>
    <property type="molecule type" value="Genomic_DNA"/>
</dbReference>
<dbReference type="Proteomes" id="UP000054399">
    <property type="component" value="Unassembled WGS sequence"/>
</dbReference>
<feature type="region of interest" description="Disordered" evidence="1">
    <location>
        <begin position="386"/>
        <end position="454"/>
    </location>
</feature>
<protein>
    <recommendedName>
        <fullName evidence="4">GH16 domain-containing protein</fullName>
    </recommendedName>
</protein>
<accession>A0ABR3BUY0</accession>
<keyword evidence="6" id="KW-1185">Reference proteome</keyword>